<organism evidence="2 3">
    <name type="scientific">Characodon lateralis</name>
    <dbReference type="NCBI Taxonomy" id="208331"/>
    <lineage>
        <taxon>Eukaryota</taxon>
        <taxon>Metazoa</taxon>
        <taxon>Chordata</taxon>
        <taxon>Craniata</taxon>
        <taxon>Vertebrata</taxon>
        <taxon>Euteleostomi</taxon>
        <taxon>Actinopterygii</taxon>
        <taxon>Neopterygii</taxon>
        <taxon>Teleostei</taxon>
        <taxon>Neoteleostei</taxon>
        <taxon>Acanthomorphata</taxon>
        <taxon>Ovalentaria</taxon>
        <taxon>Atherinomorphae</taxon>
        <taxon>Cyprinodontiformes</taxon>
        <taxon>Goodeidae</taxon>
        <taxon>Characodon</taxon>
    </lineage>
</organism>
<reference evidence="2 3" key="1">
    <citation type="submission" date="2021-06" db="EMBL/GenBank/DDBJ databases">
        <authorList>
            <person name="Palmer J.M."/>
        </authorList>
    </citation>
    <scope>NUCLEOTIDE SEQUENCE [LARGE SCALE GENOMIC DNA]</scope>
    <source>
        <strain evidence="2 3">CL_MEX2019</strain>
        <tissue evidence="2">Muscle</tissue>
    </source>
</reference>
<accession>A0ABU7DJM4</accession>
<name>A0ABU7DJM4_9TELE</name>
<evidence type="ECO:0008006" key="4">
    <source>
        <dbReference type="Google" id="ProtNLM"/>
    </source>
</evidence>
<evidence type="ECO:0000313" key="3">
    <source>
        <dbReference type="Proteomes" id="UP001352852"/>
    </source>
</evidence>
<keyword evidence="1" id="KW-0732">Signal</keyword>
<feature type="chain" id="PRO_5046866697" description="Secreted protein" evidence="1">
    <location>
        <begin position="23"/>
        <end position="102"/>
    </location>
</feature>
<dbReference type="Proteomes" id="UP001352852">
    <property type="component" value="Unassembled WGS sequence"/>
</dbReference>
<protein>
    <recommendedName>
        <fullName evidence="4">Secreted protein</fullName>
    </recommendedName>
</protein>
<dbReference type="EMBL" id="JAHUTJ010027435">
    <property type="protein sequence ID" value="MED6275283.1"/>
    <property type="molecule type" value="Genomic_DNA"/>
</dbReference>
<feature type="signal peptide" evidence="1">
    <location>
        <begin position="1"/>
        <end position="22"/>
    </location>
</feature>
<evidence type="ECO:0000313" key="2">
    <source>
        <dbReference type="EMBL" id="MED6275283.1"/>
    </source>
</evidence>
<evidence type="ECO:0000256" key="1">
    <source>
        <dbReference type="SAM" id="SignalP"/>
    </source>
</evidence>
<keyword evidence="3" id="KW-1185">Reference proteome</keyword>
<sequence length="102" mass="11419">MTGSFTCAIVILICLVMMRVLCFSSKVVVRRGCGDVSVGVWVDDRLFWCDGLFAATRLSFGRGDFKSAGFHISFYQKAKTLWCDISAFLTSCYTQHPPTFAR</sequence>
<comment type="caution">
    <text evidence="2">The sequence shown here is derived from an EMBL/GenBank/DDBJ whole genome shotgun (WGS) entry which is preliminary data.</text>
</comment>
<proteinExistence type="predicted"/>
<gene>
    <name evidence="2" type="ORF">CHARACLAT_025048</name>
</gene>